<feature type="domain" description="DUF6570" evidence="1">
    <location>
        <begin position="174"/>
        <end position="261"/>
    </location>
</feature>
<dbReference type="AlphaFoldDB" id="A0A4Q1BHF2"/>
<evidence type="ECO:0000313" key="2">
    <source>
        <dbReference type="EMBL" id="RXK37035.1"/>
    </source>
</evidence>
<dbReference type="STRING" id="5217.A0A4Q1BHF2"/>
<gene>
    <name evidence="2" type="ORF">M231_05694</name>
</gene>
<sequence length="487" mass="54819">MLLNLEDFMEEDGTFTIESLSHFQKLPMAAERAGRIAQYSFSFLDIHLVPDHKKMMCTSPEELQSWGQLENVTAAKKAIGEWTASNIILGAKSIIMTAAVLNRVSNIPTPAVKMHVVSNNSMDFLKAAGNDPVDYSQYAIEGPSLGINDHIGEILQRASPTRNLTDEEWAEQERISTQTKYAGHTCLFAQDNTSLISRLPILPAQLDILIIKDKQAAHSNVEAFSRPPEFQVSQSHLLDNLLALRQFHPAYSEVEIDHEVLATLPEQGLVFDQLRSTSVDNTSPRTDIPDFGDVGGEDIILEAVIPNVGSALREVEETRTKLEEIEEGIRAPLTAPGVRPTPLYEHDKTSQHLVQAFPFLFPQGLADLHASRQSEVKPNNYFKHLMKFHDGRFASHPRFCYYAFNALLRWQAQSLASYYVSRNHHDQALNAANIQQLLASDSTELASRWADLHTHMLLRSNNESRELDRVGRIRKENSGNWRQCCSR</sequence>
<evidence type="ECO:0000313" key="3">
    <source>
        <dbReference type="Proteomes" id="UP000289152"/>
    </source>
</evidence>
<proteinExistence type="predicted"/>
<organism evidence="2 3">
    <name type="scientific">Tremella mesenterica</name>
    <name type="common">Jelly fungus</name>
    <dbReference type="NCBI Taxonomy" id="5217"/>
    <lineage>
        <taxon>Eukaryota</taxon>
        <taxon>Fungi</taxon>
        <taxon>Dikarya</taxon>
        <taxon>Basidiomycota</taxon>
        <taxon>Agaricomycotina</taxon>
        <taxon>Tremellomycetes</taxon>
        <taxon>Tremellales</taxon>
        <taxon>Tremellaceae</taxon>
        <taxon>Tremella</taxon>
    </lineage>
</organism>
<reference evidence="2 3" key="1">
    <citation type="submission" date="2016-06" db="EMBL/GenBank/DDBJ databases">
        <title>Evolution of pathogenesis and genome organization in the Tremellales.</title>
        <authorList>
            <person name="Cuomo C."/>
            <person name="Litvintseva A."/>
            <person name="Heitman J."/>
            <person name="Chen Y."/>
            <person name="Sun S."/>
            <person name="Springer D."/>
            <person name="Dromer F."/>
            <person name="Young S."/>
            <person name="Zeng Q."/>
            <person name="Chapman S."/>
            <person name="Gujja S."/>
            <person name="Saif S."/>
            <person name="Birren B."/>
        </authorList>
    </citation>
    <scope>NUCLEOTIDE SEQUENCE [LARGE SCALE GENOMIC DNA]</scope>
    <source>
        <strain evidence="2 3">ATCC 28783</strain>
    </source>
</reference>
<evidence type="ECO:0000259" key="1">
    <source>
        <dbReference type="Pfam" id="PF20209"/>
    </source>
</evidence>
<dbReference type="Pfam" id="PF20209">
    <property type="entry name" value="DUF6570"/>
    <property type="match status" value="1"/>
</dbReference>
<name>A0A4Q1BHF2_TREME</name>
<accession>A0A4Q1BHF2</accession>
<dbReference type="Proteomes" id="UP000289152">
    <property type="component" value="Unassembled WGS sequence"/>
</dbReference>
<comment type="caution">
    <text evidence="2">The sequence shown here is derived from an EMBL/GenBank/DDBJ whole genome shotgun (WGS) entry which is preliminary data.</text>
</comment>
<dbReference type="EMBL" id="SDIL01000079">
    <property type="protein sequence ID" value="RXK37035.1"/>
    <property type="molecule type" value="Genomic_DNA"/>
</dbReference>
<dbReference type="InParanoid" id="A0A4Q1BHF2"/>
<keyword evidence="3" id="KW-1185">Reference proteome</keyword>
<dbReference type="OrthoDB" id="2869144at2759"/>
<protein>
    <recommendedName>
        <fullName evidence="1">DUF6570 domain-containing protein</fullName>
    </recommendedName>
</protein>
<dbReference type="VEuPathDB" id="FungiDB:TREMEDRAFT_62134"/>
<dbReference type="InterPro" id="IPR046700">
    <property type="entry name" value="DUF6570"/>
</dbReference>